<dbReference type="SMART" id="SM00028">
    <property type="entry name" value="TPR"/>
    <property type="match status" value="3"/>
</dbReference>
<dbReference type="PANTHER" id="PTHR12558:SF36">
    <property type="entry name" value="ANAPHASE-PROMOTING COMPLEX SUBUNIT 7"/>
    <property type="match status" value="1"/>
</dbReference>
<feature type="region of interest" description="Disordered" evidence="4">
    <location>
        <begin position="392"/>
        <end position="437"/>
    </location>
</feature>
<protein>
    <recommendedName>
        <fullName evidence="7">Anaphase promoting complex subunit 7</fullName>
    </recommendedName>
</protein>
<dbReference type="GO" id="GO:0016567">
    <property type="term" value="P:protein ubiquitination"/>
    <property type="evidence" value="ECO:0007669"/>
    <property type="project" value="TreeGrafter"/>
</dbReference>
<evidence type="ECO:0000256" key="1">
    <source>
        <dbReference type="ARBA" id="ARBA00022803"/>
    </source>
</evidence>
<dbReference type="EMBL" id="OA885303">
    <property type="protein sequence ID" value="CAD7281886.1"/>
    <property type="molecule type" value="Genomic_DNA"/>
</dbReference>
<organism evidence="5">
    <name type="scientific">Notodromas monacha</name>
    <dbReference type="NCBI Taxonomy" id="399045"/>
    <lineage>
        <taxon>Eukaryota</taxon>
        <taxon>Metazoa</taxon>
        <taxon>Ecdysozoa</taxon>
        <taxon>Arthropoda</taxon>
        <taxon>Crustacea</taxon>
        <taxon>Oligostraca</taxon>
        <taxon>Ostracoda</taxon>
        <taxon>Podocopa</taxon>
        <taxon>Podocopida</taxon>
        <taxon>Cypridocopina</taxon>
        <taxon>Cypridoidea</taxon>
        <taxon>Cyprididae</taxon>
        <taxon>Notodromas</taxon>
    </lineage>
</organism>
<feature type="compositionally biased region" description="Polar residues" evidence="4">
    <location>
        <begin position="407"/>
        <end position="424"/>
    </location>
</feature>
<evidence type="ECO:0000313" key="5">
    <source>
        <dbReference type="EMBL" id="CAD7281886.1"/>
    </source>
</evidence>
<dbReference type="InterPro" id="IPR011990">
    <property type="entry name" value="TPR-like_helical_dom_sf"/>
</dbReference>
<keyword evidence="6" id="KW-1185">Reference proteome</keyword>
<gene>
    <name evidence="5" type="ORF">NMOB1V02_LOCUS9521</name>
</gene>
<feature type="repeat" description="TPR" evidence="2">
    <location>
        <begin position="72"/>
        <end position="105"/>
    </location>
</feature>
<name>A0A7R9GGS7_9CRUS</name>
<evidence type="ECO:0000256" key="3">
    <source>
        <dbReference type="SAM" id="Coils"/>
    </source>
</evidence>
<dbReference type="EMBL" id="CAJPEX010003266">
    <property type="protein sequence ID" value="CAG0922038.1"/>
    <property type="molecule type" value="Genomic_DNA"/>
</dbReference>
<keyword evidence="3" id="KW-0175">Coiled coil</keyword>
<dbReference type="SUPFAM" id="SSF48452">
    <property type="entry name" value="TPR-like"/>
    <property type="match status" value="1"/>
</dbReference>
<dbReference type="InterPro" id="IPR019734">
    <property type="entry name" value="TPR_rpt"/>
</dbReference>
<evidence type="ECO:0008006" key="7">
    <source>
        <dbReference type="Google" id="ProtNLM"/>
    </source>
</evidence>
<dbReference type="PROSITE" id="PS50005">
    <property type="entry name" value="TPR"/>
    <property type="match status" value="1"/>
</dbReference>
<evidence type="ECO:0000256" key="2">
    <source>
        <dbReference type="PROSITE-ProRule" id="PRU00339"/>
    </source>
</evidence>
<dbReference type="Gene3D" id="1.25.40.10">
    <property type="entry name" value="Tetratricopeptide repeat domain"/>
    <property type="match status" value="1"/>
</dbReference>
<evidence type="ECO:0000256" key="4">
    <source>
        <dbReference type="SAM" id="MobiDB-lite"/>
    </source>
</evidence>
<dbReference type="AlphaFoldDB" id="A0A7R9GGS7"/>
<feature type="compositionally biased region" description="Acidic residues" evidence="4">
    <location>
        <begin position="426"/>
        <end position="437"/>
    </location>
</feature>
<reference evidence="5" key="1">
    <citation type="submission" date="2020-11" db="EMBL/GenBank/DDBJ databases">
        <authorList>
            <person name="Tran Van P."/>
        </authorList>
    </citation>
    <scope>NUCLEOTIDE SEQUENCE</scope>
</reference>
<accession>A0A7R9GGS7</accession>
<proteinExistence type="predicted"/>
<dbReference type="GO" id="GO:0005680">
    <property type="term" value="C:anaphase-promoting complex"/>
    <property type="evidence" value="ECO:0007669"/>
    <property type="project" value="TreeGrafter"/>
</dbReference>
<dbReference type="GO" id="GO:0051301">
    <property type="term" value="P:cell division"/>
    <property type="evidence" value="ECO:0007669"/>
    <property type="project" value="TreeGrafter"/>
</dbReference>
<feature type="coiled-coil region" evidence="3">
    <location>
        <begin position="298"/>
        <end position="325"/>
    </location>
</feature>
<dbReference type="Proteomes" id="UP000678499">
    <property type="component" value="Unassembled WGS sequence"/>
</dbReference>
<keyword evidence="1 2" id="KW-0802">TPR repeat</keyword>
<evidence type="ECO:0000313" key="6">
    <source>
        <dbReference type="Proteomes" id="UP000678499"/>
    </source>
</evidence>
<dbReference type="GO" id="GO:0045842">
    <property type="term" value="P:positive regulation of mitotic metaphase/anaphase transition"/>
    <property type="evidence" value="ECO:0007669"/>
    <property type="project" value="TreeGrafter"/>
</dbReference>
<sequence length="437" mass="49724">MFCSAVLEACDFALPAAEKLLELGMDWKEVLKLIPKATWCHRWLKTLGLMYAAKYENALKVLDSCPIFSGSPEGKALRGKIFVMQGRYEDSITHFEDAIAKKPTHLRHTDTLARMYCMFSSFKLDQMAGELDKITERVRNVAPNSVESYVCLAYRAVVQKRYELAAALAEKALKMDPYGIETALLMRKCIVDPTKLDKAELVLKRARRAHMTCFDIYDQLMDIYTSTERVSAAAALSKEATKAFGVTARTLHLEAIVLRAAAENSDVETDNSLYRRAAALLEKSIDLDFYYVPAYVTLVEIRRELEMEEENMELLENVQVELHANEIYRELGITYVNLDRHLDKAIAAFHRALRLNQFDMVAVSSLRKLQHLSNVTPFTAELRNLLNRIETATREEEEEETAKNQTDEQMSGAENSAADDSQPWSEDMESEQEMSVD</sequence>
<dbReference type="PANTHER" id="PTHR12558">
    <property type="entry name" value="CELL DIVISION CYCLE 16,23,27"/>
    <property type="match status" value="1"/>
</dbReference>